<gene>
    <name evidence="1" type="ORF">METZ01_LOCUS230716</name>
</gene>
<dbReference type="Pfam" id="PF04519">
    <property type="entry name" value="Bactofilin"/>
    <property type="match status" value="1"/>
</dbReference>
<dbReference type="EMBL" id="UINC01057083">
    <property type="protein sequence ID" value="SVB77862.1"/>
    <property type="molecule type" value="Genomic_DNA"/>
</dbReference>
<proteinExistence type="predicted"/>
<organism evidence="1">
    <name type="scientific">marine metagenome</name>
    <dbReference type="NCBI Taxonomy" id="408172"/>
    <lineage>
        <taxon>unclassified sequences</taxon>
        <taxon>metagenomes</taxon>
        <taxon>ecological metagenomes</taxon>
    </lineage>
</organism>
<dbReference type="PANTHER" id="PTHR35024:SF4">
    <property type="entry name" value="POLYMER-FORMING CYTOSKELETAL PROTEIN"/>
    <property type="match status" value="1"/>
</dbReference>
<protein>
    <recommendedName>
        <fullName evidence="2">Polymer-forming cytoskeletal protein</fullName>
    </recommendedName>
</protein>
<accession>A0A382GSK3</accession>
<evidence type="ECO:0008006" key="2">
    <source>
        <dbReference type="Google" id="ProtNLM"/>
    </source>
</evidence>
<dbReference type="PANTHER" id="PTHR35024">
    <property type="entry name" value="HYPOTHETICAL CYTOSOLIC PROTEIN"/>
    <property type="match status" value="1"/>
</dbReference>
<dbReference type="InterPro" id="IPR007607">
    <property type="entry name" value="BacA/B"/>
</dbReference>
<sequence length="154" mass="16639">MFKTLRATESKNLNHSGRSYLGETLQLEGDLRSSGAVDVAGLVNGNVFVSEMIITETGSIRGALEASSVEINGHLEGKITADAIIVGKNAVIKGDIFFKNTLKTEEGADIDGYIKRINNGKSNTEEDVAIEEIVERKENIKPKAIPSIQHKEAV</sequence>
<name>A0A382GSK3_9ZZZZ</name>
<dbReference type="AlphaFoldDB" id="A0A382GSK3"/>
<evidence type="ECO:0000313" key="1">
    <source>
        <dbReference type="EMBL" id="SVB77862.1"/>
    </source>
</evidence>
<reference evidence="1" key="1">
    <citation type="submission" date="2018-05" db="EMBL/GenBank/DDBJ databases">
        <authorList>
            <person name="Lanie J.A."/>
            <person name="Ng W.-L."/>
            <person name="Kazmierczak K.M."/>
            <person name="Andrzejewski T.M."/>
            <person name="Davidsen T.M."/>
            <person name="Wayne K.J."/>
            <person name="Tettelin H."/>
            <person name="Glass J.I."/>
            <person name="Rusch D."/>
            <person name="Podicherti R."/>
            <person name="Tsui H.-C.T."/>
            <person name="Winkler M.E."/>
        </authorList>
    </citation>
    <scope>NUCLEOTIDE SEQUENCE</scope>
</reference>